<sequence>MEEKHKATVPTIGITLGDFNGIGPEVILKSFTYDRLLQVCTPVIYGSGRILAFYRKMLGDDCPSFYQLKPDQPPQARKINVINCWEEDYNVTPGQVTPEAGQCAWLSLQHATKDLQAGHIQAVVTAPINKHNMQSESFSFPGHTEYFASVCGVAESLMLMVSDELRVGTVTGHVSLGQVAKLITPERVRTKLRLLYDSLRKDFGITKPRIAVLGLNPHAGENGLLGHEEKDILQPIIEEERTKGRLVYGPYPADGFFGTGQFNKFDAVLAMYHDQGLVPFKTIAFANGVNYTAGLSLVRTSPDHGTAYDLAGKGQADATSMQEALLLAHRIATVRQANA</sequence>
<dbReference type="OrthoDB" id="9801783at2"/>
<dbReference type="AlphaFoldDB" id="A0A1G8WFS1"/>
<dbReference type="GO" id="GO:0046872">
    <property type="term" value="F:metal ion binding"/>
    <property type="evidence" value="ECO:0007669"/>
    <property type="project" value="UniProtKB-KW"/>
</dbReference>
<evidence type="ECO:0000256" key="3">
    <source>
        <dbReference type="ARBA" id="ARBA00023027"/>
    </source>
</evidence>
<dbReference type="Gene3D" id="3.40.718.10">
    <property type="entry name" value="Isopropylmalate Dehydrogenase"/>
    <property type="match status" value="1"/>
</dbReference>
<dbReference type="PANTHER" id="PTHR30004">
    <property type="entry name" value="4-HYDROXYTHREONINE-4-PHOSPHATE DEHYDROGENASE"/>
    <property type="match status" value="1"/>
</dbReference>
<evidence type="ECO:0000256" key="1">
    <source>
        <dbReference type="ARBA" id="ARBA00022723"/>
    </source>
</evidence>
<proteinExistence type="predicted"/>
<protein>
    <submittedName>
        <fullName evidence="4">4-hydroxythreonine-4-phosphate dehydrogenase</fullName>
    </submittedName>
</protein>
<keyword evidence="5" id="KW-1185">Reference proteome</keyword>
<gene>
    <name evidence="4" type="ORF">SAMN05421823_10168</name>
</gene>
<dbReference type="NCBIfam" id="TIGR00557">
    <property type="entry name" value="pdxA"/>
    <property type="match status" value="1"/>
</dbReference>
<dbReference type="InterPro" id="IPR005255">
    <property type="entry name" value="PdxA_fam"/>
</dbReference>
<dbReference type="Pfam" id="PF04166">
    <property type="entry name" value="PdxA"/>
    <property type="match status" value="1"/>
</dbReference>
<dbReference type="EMBL" id="FNFO01000001">
    <property type="protein sequence ID" value="SDJ77013.1"/>
    <property type="molecule type" value="Genomic_DNA"/>
</dbReference>
<dbReference type="RefSeq" id="WP_089677783.1">
    <property type="nucleotide sequence ID" value="NZ_FNFO01000001.1"/>
</dbReference>
<evidence type="ECO:0000313" key="4">
    <source>
        <dbReference type="EMBL" id="SDJ77013.1"/>
    </source>
</evidence>
<evidence type="ECO:0000256" key="2">
    <source>
        <dbReference type="ARBA" id="ARBA00023002"/>
    </source>
</evidence>
<keyword evidence="1" id="KW-0479">Metal-binding</keyword>
<dbReference type="GO" id="GO:0016491">
    <property type="term" value="F:oxidoreductase activity"/>
    <property type="evidence" value="ECO:0007669"/>
    <property type="project" value="UniProtKB-KW"/>
</dbReference>
<dbReference type="SUPFAM" id="SSF53659">
    <property type="entry name" value="Isocitrate/Isopropylmalate dehydrogenase-like"/>
    <property type="match status" value="1"/>
</dbReference>
<accession>A0A1G8WFS1</accession>
<dbReference type="Proteomes" id="UP000198510">
    <property type="component" value="Unassembled WGS sequence"/>
</dbReference>
<keyword evidence="3" id="KW-0520">NAD</keyword>
<organism evidence="4 5">
    <name type="scientific">Catalinimonas alkaloidigena</name>
    <dbReference type="NCBI Taxonomy" id="1075417"/>
    <lineage>
        <taxon>Bacteria</taxon>
        <taxon>Pseudomonadati</taxon>
        <taxon>Bacteroidota</taxon>
        <taxon>Cytophagia</taxon>
        <taxon>Cytophagales</taxon>
        <taxon>Catalimonadaceae</taxon>
        <taxon>Catalinimonas</taxon>
    </lineage>
</organism>
<dbReference type="GO" id="GO:0051287">
    <property type="term" value="F:NAD binding"/>
    <property type="evidence" value="ECO:0007669"/>
    <property type="project" value="InterPro"/>
</dbReference>
<name>A0A1G8WFS1_9BACT</name>
<dbReference type="STRING" id="1075417.SAMN05421823_10168"/>
<dbReference type="PANTHER" id="PTHR30004:SF6">
    <property type="entry name" value="D-THREONATE 4-PHOSPHATE DEHYDROGENASE"/>
    <property type="match status" value="1"/>
</dbReference>
<reference evidence="4 5" key="1">
    <citation type="submission" date="2016-10" db="EMBL/GenBank/DDBJ databases">
        <authorList>
            <person name="de Groot N.N."/>
        </authorList>
    </citation>
    <scope>NUCLEOTIDE SEQUENCE [LARGE SCALE GENOMIC DNA]</scope>
    <source>
        <strain evidence="4 5">DSM 25186</strain>
    </source>
</reference>
<evidence type="ECO:0000313" key="5">
    <source>
        <dbReference type="Proteomes" id="UP000198510"/>
    </source>
</evidence>
<keyword evidence="2" id="KW-0560">Oxidoreductase</keyword>